<dbReference type="Proteomes" id="UP001241603">
    <property type="component" value="Unassembled WGS sequence"/>
</dbReference>
<keyword evidence="3" id="KW-1185">Reference proteome</keyword>
<feature type="transmembrane region" description="Helical" evidence="1">
    <location>
        <begin position="87"/>
        <end position="107"/>
    </location>
</feature>
<feature type="transmembrane region" description="Helical" evidence="1">
    <location>
        <begin position="114"/>
        <end position="136"/>
    </location>
</feature>
<feature type="transmembrane region" description="Helical" evidence="1">
    <location>
        <begin position="45"/>
        <end position="67"/>
    </location>
</feature>
<reference evidence="2 3" key="1">
    <citation type="submission" date="2023-07" db="EMBL/GenBank/DDBJ databases">
        <title>Genomic Encyclopedia of Type Strains, Phase IV (KMG-IV): sequencing the most valuable type-strain genomes for metagenomic binning, comparative biology and taxonomic classification.</title>
        <authorList>
            <person name="Goeker M."/>
        </authorList>
    </citation>
    <scope>NUCLEOTIDE SEQUENCE [LARGE SCALE GENOMIC DNA]</scope>
    <source>
        <strain evidence="2 3">B6-8</strain>
    </source>
</reference>
<proteinExistence type="predicted"/>
<dbReference type="Pfam" id="PF20589">
    <property type="entry name" value="DUF6790"/>
    <property type="match status" value="1"/>
</dbReference>
<feature type="transmembrane region" description="Helical" evidence="1">
    <location>
        <begin position="148"/>
        <end position="166"/>
    </location>
</feature>
<name>A0ABU0H9J5_9HYPH</name>
<dbReference type="InterPro" id="IPR046740">
    <property type="entry name" value="DUF6790"/>
</dbReference>
<protein>
    <recommendedName>
        <fullName evidence="4">DUF4386 family protein</fullName>
    </recommendedName>
</protein>
<dbReference type="EMBL" id="JAUSVO010000004">
    <property type="protein sequence ID" value="MDQ0438995.1"/>
    <property type="molecule type" value="Genomic_DNA"/>
</dbReference>
<keyword evidence="1" id="KW-0472">Membrane</keyword>
<organism evidence="2 3">
    <name type="scientific">Kaistia dalseonensis</name>
    <dbReference type="NCBI Taxonomy" id="410840"/>
    <lineage>
        <taxon>Bacteria</taxon>
        <taxon>Pseudomonadati</taxon>
        <taxon>Pseudomonadota</taxon>
        <taxon>Alphaproteobacteria</taxon>
        <taxon>Hyphomicrobiales</taxon>
        <taxon>Kaistiaceae</taxon>
        <taxon>Kaistia</taxon>
    </lineage>
</organism>
<sequence length="187" mass="20581">MLADRIKETITFVMSNYSLSFFVLGLIVSLVAIARSRAAIDRPLVVEELLAWYVFFSIGIDNFYNFVMHVFFGELSASFIGWADSPFQFEVGTASLGFAAVGLLAAFRSYDLRLAAVLGPSIFTLGAAVGHLYQMLTAHDFAPGNAGIIFWTDIFIPLFGFALLWLSHRSGRSEATPIAAEPNREKP</sequence>
<evidence type="ECO:0000256" key="1">
    <source>
        <dbReference type="SAM" id="Phobius"/>
    </source>
</evidence>
<accession>A0ABU0H9J5</accession>
<comment type="caution">
    <text evidence="2">The sequence shown here is derived from an EMBL/GenBank/DDBJ whole genome shotgun (WGS) entry which is preliminary data.</text>
</comment>
<evidence type="ECO:0000313" key="2">
    <source>
        <dbReference type="EMBL" id="MDQ0438995.1"/>
    </source>
</evidence>
<gene>
    <name evidence="2" type="ORF">QO014_003390</name>
</gene>
<keyword evidence="1" id="KW-1133">Transmembrane helix</keyword>
<evidence type="ECO:0008006" key="4">
    <source>
        <dbReference type="Google" id="ProtNLM"/>
    </source>
</evidence>
<dbReference type="RefSeq" id="WP_307258553.1">
    <property type="nucleotide sequence ID" value="NZ_JAPKNG010000004.1"/>
</dbReference>
<feature type="transmembrane region" description="Helical" evidence="1">
    <location>
        <begin position="12"/>
        <end position="33"/>
    </location>
</feature>
<keyword evidence="1" id="KW-0812">Transmembrane</keyword>
<evidence type="ECO:0000313" key="3">
    <source>
        <dbReference type="Proteomes" id="UP001241603"/>
    </source>
</evidence>